<reference evidence="2" key="1">
    <citation type="journal article" date="2019" name="Int. J. Syst. Evol. Microbiol.">
        <title>The Global Catalogue of Microorganisms (GCM) 10K type strain sequencing project: providing services to taxonomists for standard genome sequencing and annotation.</title>
        <authorList>
            <consortium name="The Broad Institute Genomics Platform"/>
            <consortium name="The Broad Institute Genome Sequencing Center for Infectious Disease"/>
            <person name="Wu L."/>
            <person name="Ma J."/>
        </authorList>
    </citation>
    <scope>NUCLEOTIDE SEQUENCE [LARGE SCALE GENOMIC DNA]</scope>
    <source>
        <strain evidence="2">KACC 14249</strain>
    </source>
</reference>
<evidence type="ECO:0000313" key="1">
    <source>
        <dbReference type="EMBL" id="MFC6006966.1"/>
    </source>
</evidence>
<protein>
    <submittedName>
        <fullName evidence="1">Uncharacterized protein</fullName>
    </submittedName>
</protein>
<sequence>MRNTMAARLEQPPEEHLAHVPESLRDEYLRPFTEADELGRRFWMRFRSEADAADWCRCVRGMLPAAIERAGTLSPHTLYLGEDLDW</sequence>
<name>A0ABW1JCH9_9ACTN</name>
<accession>A0ABW1JCH9</accession>
<organism evidence="1 2">
    <name type="scientific">Angustibacter luteus</name>
    <dbReference type="NCBI Taxonomy" id="658456"/>
    <lineage>
        <taxon>Bacteria</taxon>
        <taxon>Bacillati</taxon>
        <taxon>Actinomycetota</taxon>
        <taxon>Actinomycetes</taxon>
        <taxon>Kineosporiales</taxon>
        <taxon>Kineosporiaceae</taxon>
    </lineage>
</organism>
<dbReference type="EMBL" id="JBHSRD010000003">
    <property type="protein sequence ID" value="MFC6006966.1"/>
    <property type="molecule type" value="Genomic_DNA"/>
</dbReference>
<evidence type="ECO:0000313" key="2">
    <source>
        <dbReference type="Proteomes" id="UP001596189"/>
    </source>
</evidence>
<dbReference type="Proteomes" id="UP001596189">
    <property type="component" value="Unassembled WGS sequence"/>
</dbReference>
<dbReference type="RefSeq" id="WP_345718428.1">
    <property type="nucleotide sequence ID" value="NZ_BAABFP010000008.1"/>
</dbReference>
<keyword evidence="2" id="KW-1185">Reference proteome</keyword>
<comment type="caution">
    <text evidence="1">The sequence shown here is derived from an EMBL/GenBank/DDBJ whole genome shotgun (WGS) entry which is preliminary data.</text>
</comment>
<gene>
    <name evidence="1" type="ORF">ACFQDO_07465</name>
</gene>
<proteinExistence type="predicted"/>